<protein>
    <submittedName>
        <fullName evidence="1">Uncharacterized protein</fullName>
    </submittedName>
</protein>
<name>A0AAP0ML43_9ROSI</name>
<gene>
    <name evidence="1" type="ORF">WN944_006318</name>
</gene>
<organism evidence="1 2">
    <name type="scientific">Citrus x changshan-huyou</name>
    <dbReference type="NCBI Taxonomy" id="2935761"/>
    <lineage>
        <taxon>Eukaryota</taxon>
        <taxon>Viridiplantae</taxon>
        <taxon>Streptophyta</taxon>
        <taxon>Embryophyta</taxon>
        <taxon>Tracheophyta</taxon>
        <taxon>Spermatophyta</taxon>
        <taxon>Magnoliopsida</taxon>
        <taxon>eudicotyledons</taxon>
        <taxon>Gunneridae</taxon>
        <taxon>Pentapetalae</taxon>
        <taxon>rosids</taxon>
        <taxon>malvids</taxon>
        <taxon>Sapindales</taxon>
        <taxon>Rutaceae</taxon>
        <taxon>Aurantioideae</taxon>
        <taxon>Citrus</taxon>
    </lineage>
</organism>
<reference evidence="1 2" key="1">
    <citation type="submission" date="2024-05" db="EMBL/GenBank/DDBJ databases">
        <title>Haplotype-resolved chromosome-level genome assembly of Huyou (Citrus changshanensis).</title>
        <authorList>
            <person name="Miao C."/>
            <person name="Chen W."/>
            <person name="Wu Y."/>
            <person name="Wang L."/>
            <person name="Zhao S."/>
            <person name="Grierson D."/>
            <person name="Xu C."/>
            <person name="Chen K."/>
        </authorList>
    </citation>
    <scope>NUCLEOTIDE SEQUENCE [LARGE SCALE GENOMIC DNA]</scope>
    <source>
        <strain evidence="1">01-14</strain>
        <tissue evidence="1">Leaf</tissue>
    </source>
</reference>
<keyword evidence="2" id="KW-1185">Reference proteome</keyword>
<proteinExistence type="predicted"/>
<comment type="caution">
    <text evidence="1">The sequence shown here is derived from an EMBL/GenBank/DDBJ whole genome shotgun (WGS) entry which is preliminary data.</text>
</comment>
<dbReference type="AlphaFoldDB" id="A0AAP0ML43"/>
<dbReference type="EMBL" id="JBCGBO010000003">
    <property type="protein sequence ID" value="KAK9214329.1"/>
    <property type="molecule type" value="Genomic_DNA"/>
</dbReference>
<evidence type="ECO:0000313" key="2">
    <source>
        <dbReference type="Proteomes" id="UP001428341"/>
    </source>
</evidence>
<sequence>MIHGFPEKHSCNNSDIGSLHFIDKFSNGANANLHVEIKRLLQVKDLHSKPSELEDERWARELPTELSGKGGSGAGRTFIACTDKESLEYPRFDLDGALAYVLISAVVKARLDLQL</sequence>
<accession>A0AAP0ML43</accession>
<dbReference type="Proteomes" id="UP001428341">
    <property type="component" value="Unassembled WGS sequence"/>
</dbReference>
<evidence type="ECO:0000313" key="1">
    <source>
        <dbReference type="EMBL" id="KAK9214329.1"/>
    </source>
</evidence>